<keyword evidence="16" id="KW-1185">Reference proteome</keyword>
<feature type="compositionally biased region" description="Basic and acidic residues" evidence="11">
    <location>
        <begin position="445"/>
        <end position="471"/>
    </location>
</feature>
<evidence type="ECO:0000256" key="3">
    <source>
        <dbReference type="ARBA" id="ARBA00022692"/>
    </source>
</evidence>
<keyword evidence="9" id="KW-0325">Glycoprotein</keyword>
<dbReference type="PANTHER" id="PTHR25466">
    <property type="entry name" value="T-LYMPHOCYTE ACTIVATION ANTIGEN"/>
    <property type="match status" value="1"/>
</dbReference>
<evidence type="ECO:0000256" key="9">
    <source>
        <dbReference type="ARBA" id="ARBA00023180"/>
    </source>
</evidence>
<evidence type="ECO:0000256" key="8">
    <source>
        <dbReference type="ARBA" id="ARBA00023170"/>
    </source>
</evidence>
<dbReference type="GO" id="GO:0071222">
    <property type="term" value="P:cellular response to lipopolysaccharide"/>
    <property type="evidence" value="ECO:0007669"/>
    <property type="project" value="TreeGrafter"/>
</dbReference>
<dbReference type="InterPro" id="IPR013783">
    <property type="entry name" value="Ig-like_fold"/>
</dbReference>
<dbReference type="InterPro" id="IPR013106">
    <property type="entry name" value="Ig_V-set"/>
</dbReference>
<evidence type="ECO:0000313" key="15">
    <source>
        <dbReference type="EMBL" id="KAJ8034711.1"/>
    </source>
</evidence>
<dbReference type="PANTHER" id="PTHR25466:SF9">
    <property type="entry name" value="FIBRONECTIN TYPE-III DOMAIN-CONTAINING PROTEIN"/>
    <property type="match status" value="1"/>
</dbReference>
<dbReference type="AlphaFoldDB" id="A0A9Q1H6Z0"/>
<dbReference type="SUPFAM" id="SSF48726">
    <property type="entry name" value="Immunoglobulin"/>
    <property type="match status" value="1"/>
</dbReference>
<gene>
    <name evidence="15" type="ORF">HOLleu_21668</name>
</gene>
<evidence type="ECO:0000256" key="13">
    <source>
        <dbReference type="SAM" id="SignalP"/>
    </source>
</evidence>
<feature type="region of interest" description="Disordered" evidence="11">
    <location>
        <begin position="371"/>
        <end position="408"/>
    </location>
</feature>
<dbReference type="PROSITE" id="PS50835">
    <property type="entry name" value="IG_LIKE"/>
    <property type="match status" value="1"/>
</dbReference>
<feature type="signal peptide" evidence="13">
    <location>
        <begin position="1"/>
        <end position="23"/>
    </location>
</feature>
<feature type="domain" description="Ig-like" evidence="14">
    <location>
        <begin position="11"/>
        <end position="114"/>
    </location>
</feature>
<evidence type="ECO:0000256" key="4">
    <source>
        <dbReference type="ARBA" id="ARBA00022729"/>
    </source>
</evidence>
<dbReference type="EMBL" id="JAIZAY010000010">
    <property type="protein sequence ID" value="KAJ8034711.1"/>
    <property type="molecule type" value="Genomic_DNA"/>
</dbReference>
<keyword evidence="4 13" id="KW-0732">Signal</keyword>
<keyword evidence="6 12" id="KW-0472">Membrane</keyword>
<feature type="compositionally biased region" description="Polar residues" evidence="11">
    <location>
        <begin position="491"/>
        <end position="509"/>
    </location>
</feature>
<keyword evidence="5 12" id="KW-1133">Transmembrane helix</keyword>
<accession>A0A9Q1H6Z0</accession>
<dbReference type="InterPro" id="IPR036179">
    <property type="entry name" value="Ig-like_dom_sf"/>
</dbReference>
<feature type="compositionally biased region" description="Basic and acidic residues" evidence="11">
    <location>
        <begin position="375"/>
        <end position="389"/>
    </location>
</feature>
<comment type="subcellular location">
    <subcellularLocation>
        <location evidence="1">Cell membrane</location>
        <topology evidence="1">Single-pass type I membrane protein</topology>
    </subcellularLocation>
</comment>
<evidence type="ECO:0000256" key="11">
    <source>
        <dbReference type="SAM" id="MobiDB-lite"/>
    </source>
</evidence>
<sequence length="568" mass="62152">MMGINVRILLPFLIFYDIEVSSAQTVRDVVTYTTKPVEEFRCHFNTSVAVQWTENQDGGGTIVLFTYVSATGKANKEATDEKYNNFDYLIDQESNSFNLLISNVDKDDGGRYLCNPISEPTVTFDVNVEVIPASISINCTASNTCTSFAEREVAAQIVCVCMATGISSEMLKIKWEGVDAPTTNNSSSVTDLTSGTISSETTLPAQHATSSISCLLTGYKSQIPEGLISYTYRFSPPVCNLVHECPSDSTSAVLTCNCSDGSPKISAYSFYNNQMSPIGTQFYSSSTLKVETDGKDTFYCSGCNGVMHDQFAEHAFNCQQETEVDKDADTDDKILKNGSAPWWIFIVILLFIGGGAIIIFVVVKKKKKRPSKSGVDVERNQKKNDEATKRLMPGSATNQKDDKVQDPKQLIDNDIPEYAIVNKQRLYVNINKGNNSASSGGGKAPKVEKQEKEGADVSKGNDDNEDRRDKVLYSNMDEENQASPERLQPEGQETTVNGQSENDLGSNVDSGKREVATKETPAGSQHTSHPAPSAEQYGNLPQRNNDSDPLVNHVPVDVFQPPADLLPL</sequence>
<dbReference type="Pfam" id="PF07686">
    <property type="entry name" value="V-set"/>
    <property type="match status" value="1"/>
</dbReference>
<protein>
    <recommendedName>
        <fullName evidence="14">Ig-like domain-containing protein</fullName>
    </recommendedName>
</protein>
<dbReference type="InterPro" id="IPR007110">
    <property type="entry name" value="Ig-like_dom"/>
</dbReference>
<keyword evidence="3 12" id="KW-0812">Transmembrane</keyword>
<feature type="region of interest" description="Disordered" evidence="11">
    <location>
        <begin position="432"/>
        <end position="568"/>
    </location>
</feature>
<evidence type="ECO:0000259" key="14">
    <source>
        <dbReference type="PROSITE" id="PS50835"/>
    </source>
</evidence>
<dbReference type="GO" id="GO:0006955">
    <property type="term" value="P:immune response"/>
    <property type="evidence" value="ECO:0007669"/>
    <property type="project" value="TreeGrafter"/>
</dbReference>
<keyword evidence="7" id="KW-1015">Disulfide bond</keyword>
<dbReference type="GO" id="GO:0007166">
    <property type="term" value="P:cell surface receptor signaling pathway"/>
    <property type="evidence" value="ECO:0007669"/>
    <property type="project" value="TreeGrafter"/>
</dbReference>
<comment type="caution">
    <text evidence="15">The sequence shown here is derived from an EMBL/GenBank/DDBJ whole genome shotgun (WGS) entry which is preliminary data.</text>
</comment>
<dbReference type="GO" id="GO:0009897">
    <property type="term" value="C:external side of plasma membrane"/>
    <property type="evidence" value="ECO:0007669"/>
    <property type="project" value="TreeGrafter"/>
</dbReference>
<evidence type="ECO:0000256" key="12">
    <source>
        <dbReference type="SAM" id="Phobius"/>
    </source>
</evidence>
<evidence type="ECO:0000256" key="6">
    <source>
        <dbReference type="ARBA" id="ARBA00023136"/>
    </source>
</evidence>
<evidence type="ECO:0000256" key="7">
    <source>
        <dbReference type="ARBA" id="ARBA00023157"/>
    </source>
</evidence>
<name>A0A9Q1H6Z0_HOLLE</name>
<dbReference type="Proteomes" id="UP001152320">
    <property type="component" value="Chromosome 10"/>
</dbReference>
<evidence type="ECO:0000256" key="2">
    <source>
        <dbReference type="ARBA" id="ARBA00022475"/>
    </source>
</evidence>
<evidence type="ECO:0000256" key="10">
    <source>
        <dbReference type="ARBA" id="ARBA00023319"/>
    </source>
</evidence>
<keyword evidence="2" id="KW-1003">Cell membrane</keyword>
<dbReference type="InterPro" id="IPR051713">
    <property type="entry name" value="T-cell_Activation_Regulation"/>
</dbReference>
<feature type="chain" id="PRO_5040157246" description="Ig-like domain-containing protein" evidence="13">
    <location>
        <begin position="24"/>
        <end position="568"/>
    </location>
</feature>
<evidence type="ECO:0000313" key="16">
    <source>
        <dbReference type="Proteomes" id="UP001152320"/>
    </source>
</evidence>
<keyword evidence="10" id="KW-0393">Immunoglobulin domain</keyword>
<feature type="compositionally biased region" description="Basic and acidic residues" evidence="11">
    <location>
        <begin position="399"/>
        <end position="408"/>
    </location>
</feature>
<reference evidence="15" key="1">
    <citation type="submission" date="2021-10" db="EMBL/GenBank/DDBJ databases">
        <title>Tropical sea cucumber genome reveals ecological adaptation and Cuvierian tubules defense mechanism.</title>
        <authorList>
            <person name="Chen T."/>
        </authorList>
    </citation>
    <scope>NUCLEOTIDE SEQUENCE</scope>
    <source>
        <strain evidence="15">Nanhai2018</strain>
        <tissue evidence="15">Muscle</tissue>
    </source>
</reference>
<proteinExistence type="predicted"/>
<evidence type="ECO:0000256" key="5">
    <source>
        <dbReference type="ARBA" id="ARBA00022989"/>
    </source>
</evidence>
<organism evidence="15 16">
    <name type="scientific">Holothuria leucospilota</name>
    <name type="common">Black long sea cucumber</name>
    <name type="synonym">Mertensiothuria leucospilota</name>
    <dbReference type="NCBI Taxonomy" id="206669"/>
    <lineage>
        <taxon>Eukaryota</taxon>
        <taxon>Metazoa</taxon>
        <taxon>Echinodermata</taxon>
        <taxon>Eleutherozoa</taxon>
        <taxon>Echinozoa</taxon>
        <taxon>Holothuroidea</taxon>
        <taxon>Aspidochirotacea</taxon>
        <taxon>Aspidochirotida</taxon>
        <taxon>Holothuriidae</taxon>
        <taxon>Holothuria</taxon>
    </lineage>
</organism>
<dbReference type="Gene3D" id="2.60.40.10">
    <property type="entry name" value="Immunoglobulins"/>
    <property type="match status" value="1"/>
</dbReference>
<feature type="transmembrane region" description="Helical" evidence="12">
    <location>
        <begin position="342"/>
        <end position="363"/>
    </location>
</feature>
<evidence type="ECO:0000256" key="1">
    <source>
        <dbReference type="ARBA" id="ARBA00004251"/>
    </source>
</evidence>
<keyword evidence="8" id="KW-0675">Receptor</keyword>